<proteinExistence type="predicted"/>
<keyword evidence="1" id="KW-0489">Methyltransferase</keyword>
<sequence>MNPYRTSFYQKQAEWHHYEGPDQVRENHELRSRYYEWFTRDWLPADRTGPILDIGCGSGQFLYFLNKKKYTNLEGVDLDSTQVEIAQTLGFKVEAAPVIEYLNRSQGGYEMIAMLDIMEHFTREELYPLMEAVVKSLRPGGRIIASVPNAESPMGLQCLYTDITHELAFTPMSFEELLFCHGMVLSQLRDPWPAPLGLSRHLYRSLVCGMRALESLRLRSLGFEPPRIWSNVMWVLARPPESKL</sequence>
<dbReference type="RefSeq" id="WP_015244256.1">
    <property type="nucleotide sequence ID" value="NC_019892.1"/>
</dbReference>
<protein>
    <submittedName>
        <fullName evidence="1">Methyltransferase family protein</fullName>
    </submittedName>
</protein>
<evidence type="ECO:0000313" key="2">
    <source>
        <dbReference type="Proteomes" id="UP000010798"/>
    </source>
</evidence>
<dbReference type="eggNOG" id="COG2227">
    <property type="taxonomic scope" value="Bacteria"/>
</dbReference>
<dbReference type="AlphaFoldDB" id="L0D8B4"/>
<dbReference type="CDD" id="cd02440">
    <property type="entry name" value="AdoMet_MTases"/>
    <property type="match status" value="1"/>
</dbReference>
<dbReference type="InterPro" id="IPR029063">
    <property type="entry name" value="SAM-dependent_MTases_sf"/>
</dbReference>
<keyword evidence="2" id="KW-1185">Reference proteome</keyword>
<dbReference type="OrthoDB" id="2577067at2"/>
<dbReference type="Pfam" id="PF13489">
    <property type="entry name" value="Methyltransf_23"/>
    <property type="match status" value="1"/>
</dbReference>
<dbReference type="Gene3D" id="3.40.50.150">
    <property type="entry name" value="Vaccinia Virus protein VP39"/>
    <property type="match status" value="1"/>
</dbReference>
<dbReference type="HOGENOM" id="CLU_096131_1_0_0"/>
<dbReference type="GO" id="GO:0032259">
    <property type="term" value="P:methylation"/>
    <property type="evidence" value="ECO:0007669"/>
    <property type="project" value="UniProtKB-KW"/>
</dbReference>
<organism evidence="1 2">
    <name type="scientific">Singulisphaera acidiphila (strain ATCC BAA-1392 / DSM 18658 / VKM B-2454 / MOB10)</name>
    <dbReference type="NCBI Taxonomy" id="886293"/>
    <lineage>
        <taxon>Bacteria</taxon>
        <taxon>Pseudomonadati</taxon>
        <taxon>Planctomycetota</taxon>
        <taxon>Planctomycetia</taxon>
        <taxon>Isosphaerales</taxon>
        <taxon>Isosphaeraceae</taxon>
        <taxon>Singulisphaera</taxon>
    </lineage>
</organism>
<evidence type="ECO:0000313" key="1">
    <source>
        <dbReference type="EMBL" id="AGA25073.1"/>
    </source>
</evidence>
<dbReference type="Proteomes" id="UP000010798">
    <property type="component" value="Chromosome"/>
</dbReference>
<dbReference type="SUPFAM" id="SSF53335">
    <property type="entry name" value="S-adenosyl-L-methionine-dependent methyltransferases"/>
    <property type="match status" value="1"/>
</dbReference>
<dbReference type="GO" id="GO:0008168">
    <property type="term" value="F:methyltransferase activity"/>
    <property type="evidence" value="ECO:0007669"/>
    <property type="project" value="UniProtKB-KW"/>
</dbReference>
<gene>
    <name evidence="1" type="ordered locus">Sinac_0658</name>
</gene>
<name>L0D8B4_SINAD</name>
<reference evidence="1 2" key="1">
    <citation type="submission" date="2012-02" db="EMBL/GenBank/DDBJ databases">
        <title>Complete sequence of chromosome of Singulisphaera acidiphila DSM 18658.</title>
        <authorList>
            <consortium name="US DOE Joint Genome Institute (JGI-PGF)"/>
            <person name="Lucas S."/>
            <person name="Copeland A."/>
            <person name="Lapidus A."/>
            <person name="Glavina del Rio T."/>
            <person name="Dalin E."/>
            <person name="Tice H."/>
            <person name="Bruce D."/>
            <person name="Goodwin L."/>
            <person name="Pitluck S."/>
            <person name="Peters L."/>
            <person name="Ovchinnikova G."/>
            <person name="Chertkov O."/>
            <person name="Kyrpides N."/>
            <person name="Mavromatis K."/>
            <person name="Ivanova N."/>
            <person name="Brettin T."/>
            <person name="Detter J.C."/>
            <person name="Han C."/>
            <person name="Larimer F."/>
            <person name="Land M."/>
            <person name="Hauser L."/>
            <person name="Markowitz V."/>
            <person name="Cheng J.-F."/>
            <person name="Hugenholtz P."/>
            <person name="Woyke T."/>
            <person name="Wu D."/>
            <person name="Tindall B."/>
            <person name="Pomrenke H."/>
            <person name="Brambilla E."/>
            <person name="Klenk H.-P."/>
            <person name="Eisen J.A."/>
        </authorList>
    </citation>
    <scope>NUCLEOTIDE SEQUENCE [LARGE SCALE GENOMIC DNA]</scope>
    <source>
        <strain evidence="2">ATCC BAA-1392 / DSM 18658 / VKM B-2454 / MOB10</strain>
    </source>
</reference>
<dbReference type="EMBL" id="CP003364">
    <property type="protein sequence ID" value="AGA25073.1"/>
    <property type="molecule type" value="Genomic_DNA"/>
</dbReference>
<keyword evidence="1" id="KW-0808">Transferase</keyword>
<accession>L0D8B4</accession>
<dbReference type="KEGG" id="saci:Sinac_0658"/>